<dbReference type="PANTHER" id="PTHR39579">
    <property type="entry name" value="INNER MEMBRANE PROTEIN YHCB"/>
    <property type="match status" value="1"/>
</dbReference>
<evidence type="ECO:0000256" key="2">
    <source>
        <dbReference type="ARBA" id="ARBA00022475"/>
    </source>
</evidence>
<evidence type="ECO:0000256" key="3">
    <source>
        <dbReference type="ARBA" id="ARBA00022519"/>
    </source>
</evidence>
<evidence type="ECO:0000256" key="6">
    <source>
        <dbReference type="ARBA" id="ARBA00022960"/>
    </source>
</evidence>
<keyword evidence="16" id="KW-1185">Reference proteome</keyword>
<dbReference type="GO" id="GO:0008360">
    <property type="term" value="P:regulation of cell shape"/>
    <property type="evidence" value="ECO:0007669"/>
    <property type="project" value="UniProtKB-KW"/>
</dbReference>
<gene>
    <name evidence="15" type="ORF">BWD09_09445</name>
</gene>
<keyword evidence="2" id="KW-1003">Cell membrane</keyword>
<evidence type="ECO:0000256" key="1">
    <source>
        <dbReference type="ARBA" id="ARBA00004377"/>
    </source>
</evidence>
<dbReference type="STRING" id="194197.BWD09_09445"/>
<reference evidence="16" key="1">
    <citation type="submission" date="2017-01" db="EMBL/GenBank/DDBJ databases">
        <authorList>
            <person name="Wolfgang W.J."/>
            <person name="Cole J."/>
            <person name="Wroblewski D."/>
            <person name="Mcginnis J."/>
            <person name="Musser K.A."/>
        </authorList>
    </citation>
    <scope>NUCLEOTIDE SEQUENCE [LARGE SCALE GENOMIC DNA]</scope>
    <source>
        <strain evidence="16">DSM 19151</strain>
    </source>
</reference>
<sequence length="197" mass="20757">MNTLPWEAQLALAAVIGFAAGLLLMWLLMRPKANQHKKERETLMQEFGQYRRKVDEHFVETAAAVDELNRSYQKVIQHLSSGAHTLMGKETLQEQLTKRGNASVTVAYLAAGTAAAADHTPEAAATVTIDAVATAPADVDLDEQTPVSDAPVITPPPLADDSAAPSEAGQAETEGQENAAVAASESAETEPAAANKA</sequence>
<dbReference type="GeneID" id="94581549"/>
<evidence type="ECO:0000256" key="14">
    <source>
        <dbReference type="SAM" id="Phobius"/>
    </source>
</evidence>
<keyword evidence="7 14" id="KW-1133">Transmembrane helix</keyword>
<feature type="transmembrane region" description="Helical" evidence="14">
    <location>
        <begin position="6"/>
        <end position="28"/>
    </location>
</feature>
<keyword evidence="3" id="KW-0997">Cell inner membrane</keyword>
<comment type="similarity">
    <text evidence="10">Belongs to the ZapG family.</text>
</comment>
<keyword evidence="4" id="KW-0132">Cell division</keyword>
<keyword evidence="6" id="KW-0133">Cell shape</keyword>
<dbReference type="Proteomes" id="UP000193118">
    <property type="component" value="Unassembled WGS sequence"/>
</dbReference>
<name>A0A1X3D5I1_9NEIS</name>
<evidence type="ECO:0000256" key="5">
    <source>
        <dbReference type="ARBA" id="ARBA00022692"/>
    </source>
</evidence>
<evidence type="ECO:0000256" key="11">
    <source>
        <dbReference type="ARBA" id="ARBA00035703"/>
    </source>
</evidence>
<dbReference type="RefSeq" id="WP_158088163.1">
    <property type="nucleotide sequence ID" value="NZ_CAUJPZ010000020.1"/>
</dbReference>
<feature type="compositionally biased region" description="Low complexity" evidence="13">
    <location>
        <begin position="177"/>
        <end position="197"/>
    </location>
</feature>
<dbReference type="PANTHER" id="PTHR39579:SF1">
    <property type="entry name" value="INNER MEMBRANE PROTEIN YHCB"/>
    <property type="match status" value="1"/>
</dbReference>
<evidence type="ECO:0000256" key="8">
    <source>
        <dbReference type="ARBA" id="ARBA00023136"/>
    </source>
</evidence>
<dbReference type="GO" id="GO:0005886">
    <property type="term" value="C:plasma membrane"/>
    <property type="evidence" value="ECO:0007669"/>
    <property type="project" value="UniProtKB-SubCell"/>
</dbReference>
<evidence type="ECO:0000256" key="7">
    <source>
        <dbReference type="ARBA" id="ARBA00022989"/>
    </source>
</evidence>
<keyword evidence="5 14" id="KW-0812">Transmembrane</keyword>
<proteinExistence type="inferred from homology"/>
<comment type="caution">
    <text evidence="15">The sequence shown here is derived from an EMBL/GenBank/DDBJ whole genome shotgun (WGS) entry which is preliminary data.</text>
</comment>
<dbReference type="Pfam" id="PF06295">
    <property type="entry name" value="ZapG-like"/>
    <property type="match status" value="1"/>
</dbReference>
<evidence type="ECO:0000256" key="4">
    <source>
        <dbReference type="ARBA" id="ARBA00022618"/>
    </source>
</evidence>
<dbReference type="AlphaFoldDB" id="A0A1X3D5I1"/>
<accession>A0A1X3D5I1</accession>
<evidence type="ECO:0000313" key="16">
    <source>
        <dbReference type="Proteomes" id="UP000193118"/>
    </source>
</evidence>
<evidence type="ECO:0000256" key="13">
    <source>
        <dbReference type="SAM" id="MobiDB-lite"/>
    </source>
</evidence>
<dbReference type="GO" id="GO:0051301">
    <property type="term" value="P:cell division"/>
    <property type="evidence" value="ECO:0007669"/>
    <property type="project" value="UniProtKB-KW"/>
</dbReference>
<evidence type="ECO:0000256" key="9">
    <source>
        <dbReference type="ARBA" id="ARBA00023306"/>
    </source>
</evidence>
<comment type="subcellular location">
    <subcellularLocation>
        <location evidence="1">Cell inner membrane</location>
        <topology evidence="1">Single-pass membrane protein</topology>
    </subcellularLocation>
</comment>
<feature type="region of interest" description="Disordered" evidence="13">
    <location>
        <begin position="146"/>
        <end position="197"/>
    </location>
</feature>
<evidence type="ECO:0000313" key="15">
    <source>
        <dbReference type="EMBL" id="OSI15005.1"/>
    </source>
</evidence>
<dbReference type="OrthoDB" id="8613320at2"/>
<organism evidence="15 16">
    <name type="scientific">Neisseria dentiae</name>
    <dbReference type="NCBI Taxonomy" id="194197"/>
    <lineage>
        <taxon>Bacteria</taxon>
        <taxon>Pseudomonadati</taxon>
        <taxon>Pseudomonadota</taxon>
        <taxon>Betaproteobacteria</taxon>
        <taxon>Neisseriales</taxon>
        <taxon>Neisseriaceae</taxon>
        <taxon>Neisseria</taxon>
    </lineage>
</organism>
<dbReference type="InterPro" id="IPR009386">
    <property type="entry name" value="ZapG-like"/>
</dbReference>
<dbReference type="EMBL" id="MTBO01000027">
    <property type="protein sequence ID" value="OSI15005.1"/>
    <property type="molecule type" value="Genomic_DNA"/>
</dbReference>
<keyword evidence="9" id="KW-0131">Cell cycle</keyword>
<keyword evidence="8 14" id="KW-0472">Membrane</keyword>
<evidence type="ECO:0000256" key="12">
    <source>
        <dbReference type="ARBA" id="ARBA00035727"/>
    </source>
</evidence>
<protein>
    <recommendedName>
        <fullName evidence="11">Z-ring associated protein G</fullName>
    </recommendedName>
    <alternativeName>
        <fullName evidence="12">Cell division protein ZapG</fullName>
    </alternativeName>
</protein>
<feature type="compositionally biased region" description="Low complexity" evidence="13">
    <location>
        <begin position="159"/>
        <end position="168"/>
    </location>
</feature>
<evidence type="ECO:0000256" key="10">
    <source>
        <dbReference type="ARBA" id="ARBA00035657"/>
    </source>
</evidence>